<sequence>MQLFLTVLTSCPTAGSVSNVAPWIFTVAASTMDREFPAYVSVGNTRIKGQSLSSTSLAVGKYPIISSTDAQAANATANDAYDIIL</sequence>
<gene>
    <name evidence="3" type="ORF">FCM35_KLT12249</name>
</gene>
<dbReference type="EMBL" id="SWLB01000023">
    <property type="protein sequence ID" value="KAF3323518.1"/>
    <property type="molecule type" value="Genomic_DNA"/>
</dbReference>
<keyword evidence="2" id="KW-0732">Signal</keyword>
<comment type="similarity">
    <text evidence="1">Belongs to the peptidase S8 family.</text>
</comment>
<name>A0A833VI09_9POAL</name>
<keyword evidence="3" id="KW-0645">Protease</keyword>
<dbReference type="OrthoDB" id="786565at2759"/>
<dbReference type="GO" id="GO:0004252">
    <property type="term" value="F:serine-type endopeptidase activity"/>
    <property type="evidence" value="ECO:0007669"/>
    <property type="project" value="InterPro"/>
</dbReference>
<evidence type="ECO:0000256" key="2">
    <source>
        <dbReference type="ARBA" id="ARBA00022729"/>
    </source>
</evidence>
<keyword evidence="3" id="KW-0378">Hydrolase</keyword>
<dbReference type="AlphaFoldDB" id="A0A833VI09"/>
<proteinExistence type="inferred from homology"/>
<comment type="caution">
    <text evidence="3">The sequence shown here is derived from an EMBL/GenBank/DDBJ whole genome shotgun (WGS) entry which is preliminary data.</text>
</comment>
<accession>A0A833VI09</accession>
<dbReference type="Gene3D" id="3.50.30.30">
    <property type="match status" value="1"/>
</dbReference>
<dbReference type="InterPro" id="IPR045051">
    <property type="entry name" value="SBT"/>
</dbReference>
<organism evidence="3 4">
    <name type="scientific">Carex littledalei</name>
    <dbReference type="NCBI Taxonomy" id="544730"/>
    <lineage>
        <taxon>Eukaryota</taxon>
        <taxon>Viridiplantae</taxon>
        <taxon>Streptophyta</taxon>
        <taxon>Embryophyta</taxon>
        <taxon>Tracheophyta</taxon>
        <taxon>Spermatophyta</taxon>
        <taxon>Magnoliopsida</taxon>
        <taxon>Liliopsida</taxon>
        <taxon>Poales</taxon>
        <taxon>Cyperaceae</taxon>
        <taxon>Cyperoideae</taxon>
        <taxon>Cariceae</taxon>
        <taxon>Carex</taxon>
        <taxon>Carex subgen. Euthyceras</taxon>
    </lineage>
</organism>
<protein>
    <submittedName>
        <fullName evidence="3">Subtilisin-like protease SBT5.3</fullName>
    </submittedName>
</protein>
<evidence type="ECO:0000313" key="4">
    <source>
        <dbReference type="Proteomes" id="UP000623129"/>
    </source>
</evidence>
<evidence type="ECO:0000256" key="1">
    <source>
        <dbReference type="ARBA" id="ARBA00011073"/>
    </source>
</evidence>
<reference evidence="3" key="1">
    <citation type="submission" date="2020-01" db="EMBL/GenBank/DDBJ databases">
        <title>Genome sequence of Kobresia littledalei, the first chromosome-level genome in the family Cyperaceae.</title>
        <authorList>
            <person name="Qu G."/>
        </authorList>
    </citation>
    <scope>NUCLEOTIDE SEQUENCE</scope>
    <source>
        <strain evidence="3">C.B.Clarke</strain>
        <tissue evidence="3">Leaf</tissue>
    </source>
</reference>
<keyword evidence="4" id="KW-1185">Reference proteome</keyword>
<dbReference type="InterPro" id="IPR036852">
    <property type="entry name" value="Peptidase_S8/S53_dom_sf"/>
</dbReference>
<dbReference type="Gene3D" id="3.40.50.200">
    <property type="entry name" value="Peptidase S8/S53 domain"/>
    <property type="match status" value="1"/>
</dbReference>
<dbReference type="Proteomes" id="UP000623129">
    <property type="component" value="Unassembled WGS sequence"/>
</dbReference>
<dbReference type="PANTHER" id="PTHR10795">
    <property type="entry name" value="PROPROTEIN CONVERTASE SUBTILISIN/KEXIN"/>
    <property type="match status" value="1"/>
</dbReference>
<evidence type="ECO:0000313" key="3">
    <source>
        <dbReference type="EMBL" id="KAF3323518.1"/>
    </source>
</evidence>
<dbReference type="GO" id="GO:0006508">
    <property type="term" value="P:proteolysis"/>
    <property type="evidence" value="ECO:0007669"/>
    <property type="project" value="UniProtKB-KW"/>
</dbReference>